<reference evidence="3 4" key="1">
    <citation type="submission" date="2024-09" db="EMBL/GenBank/DDBJ databases">
        <title>Genome sequencing and assembly of Phytophthora oleae, isolate VK10A, causative agent of rot of olive drupes.</title>
        <authorList>
            <person name="Conti Taguali S."/>
            <person name="Riolo M."/>
            <person name="La Spada F."/>
            <person name="Cacciola S.O."/>
            <person name="Dionisio G."/>
        </authorList>
    </citation>
    <scope>NUCLEOTIDE SEQUENCE [LARGE SCALE GENOMIC DNA]</scope>
    <source>
        <strain evidence="3 4">VK10A</strain>
    </source>
</reference>
<dbReference type="AlphaFoldDB" id="A0ABD3FW31"/>
<proteinExistence type="predicted"/>
<keyword evidence="1" id="KW-0175">Coiled coil</keyword>
<feature type="region of interest" description="Disordered" evidence="2">
    <location>
        <begin position="130"/>
        <end position="158"/>
    </location>
</feature>
<dbReference type="Proteomes" id="UP001632037">
    <property type="component" value="Unassembled WGS sequence"/>
</dbReference>
<sequence length="768" mass="87334">MEKAHGLRQPSPPMLPRGAFSAQMLRPPSPVPQHENFSFVTTRRGSSEEDNQALSPPPPPPRPYQSTPRIHPMTAKTSVPTPHNEKQSEPTSSAHPIDILSKKLRQQAVELTKVYEKLETQKLQIDAYKQQLQDQKRQLEKRRKSSDGGSKAPVNPRGLAVEQKKRAAQMMLGTPATGASLGQKREELDRKLSKAEKEKKKYQLAAKRIEKALVELQVFQNDRMDKFLPSDGVSNQEEVGEFQVLNEQRAYIRVLEEAVHLKATDFEVTGHEELLVVLAELRHTIYEQEKDVEEKSRLLTSLQSQLDQEEKNHFATKELLVTAENRQKDLKKSFCEEIDTLGQQLTEKNQLLRQLEEVSTDTQRTREALEDRLVAATKAQSLAEAQLGDVTRSIKALEEQFTQVTTKYKEAQHHSARLSEECAKKQGHLDELNALQEELLQSVDKYVQKVGKSREKVERLETELQSCKEKKTLIMHQLEEAEKLSEGREAALKTELNDAELQMQQFQSQFATLEQEKLQLENALLEVQQQVQEGDEQQREIAAKELKYQQVQEAVAELEATLSATLLMIHKPGAFRETGEESIEEEHAFLLDEFVLRELESCCQALSTLTAASNQCTLLCPSLLEITARVTEIGGKVGKEMNQALVSWTREHTNLVEACGLLDSTARMCRDEMEKRQDEVRDYREQLKERTAEVEAYGVQLDSLEDQLRRAQTEKDAFHALEEHSTHLEDVLEAKQSLIRDLSAENDRLAGVESAYSVQVATNTRISE</sequence>
<feature type="compositionally biased region" description="Polar residues" evidence="2">
    <location>
        <begin position="35"/>
        <end position="44"/>
    </location>
</feature>
<gene>
    <name evidence="3" type="ORF">V7S43_004830</name>
</gene>
<feature type="region of interest" description="Disordered" evidence="2">
    <location>
        <begin position="1"/>
        <end position="99"/>
    </location>
</feature>
<evidence type="ECO:0000256" key="1">
    <source>
        <dbReference type="SAM" id="Coils"/>
    </source>
</evidence>
<protein>
    <submittedName>
        <fullName evidence="3">Uncharacterized protein</fullName>
    </submittedName>
</protein>
<feature type="coiled-coil region" evidence="1">
    <location>
        <begin position="178"/>
        <end position="215"/>
    </location>
</feature>
<evidence type="ECO:0000256" key="2">
    <source>
        <dbReference type="SAM" id="MobiDB-lite"/>
    </source>
</evidence>
<evidence type="ECO:0000313" key="3">
    <source>
        <dbReference type="EMBL" id="KAL3670516.1"/>
    </source>
</evidence>
<organism evidence="3 4">
    <name type="scientific">Phytophthora oleae</name>
    <dbReference type="NCBI Taxonomy" id="2107226"/>
    <lineage>
        <taxon>Eukaryota</taxon>
        <taxon>Sar</taxon>
        <taxon>Stramenopiles</taxon>
        <taxon>Oomycota</taxon>
        <taxon>Peronosporomycetes</taxon>
        <taxon>Peronosporales</taxon>
        <taxon>Peronosporaceae</taxon>
        <taxon>Phytophthora</taxon>
    </lineage>
</organism>
<evidence type="ECO:0000313" key="4">
    <source>
        <dbReference type="Proteomes" id="UP001632037"/>
    </source>
</evidence>
<name>A0ABD3FW31_9STRA</name>
<accession>A0ABD3FW31</accession>
<dbReference type="EMBL" id="JBIMZQ010000007">
    <property type="protein sequence ID" value="KAL3670516.1"/>
    <property type="molecule type" value="Genomic_DNA"/>
</dbReference>
<feature type="coiled-coil region" evidence="1">
    <location>
        <begin position="666"/>
        <end position="721"/>
    </location>
</feature>
<keyword evidence="4" id="KW-1185">Reference proteome</keyword>
<feature type="coiled-coil region" evidence="1">
    <location>
        <begin position="338"/>
        <end position="561"/>
    </location>
</feature>
<comment type="caution">
    <text evidence="3">The sequence shown here is derived from an EMBL/GenBank/DDBJ whole genome shotgun (WGS) entry which is preliminary data.</text>
</comment>